<dbReference type="Pfam" id="PF18962">
    <property type="entry name" value="Por_Secre_tail"/>
    <property type="match status" value="1"/>
</dbReference>
<protein>
    <submittedName>
        <fullName evidence="2">HAF repeat-containing protein</fullName>
    </submittedName>
</protein>
<feature type="domain" description="Secretion system C-terminal sorting" evidence="1">
    <location>
        <begin position="376"/>
        <end position="434"/>
    </location>
</feature>
<dbReference type="InterPro" id="IPR026444">
    <property type="entry name" value="Secre_tail"/>
</dbReference>
<dbReference type="AlphaFoldDB" id="A0A7V6CN30"/>
<dbReference type="InterPro" id="IPR014262">
    <property type="entry name" value="HAF_rpt"/>
</dbReference>
<sequence>MRKMGYFIFFLLINSLFAARLIWLGSLQTPYAEPHGVSADGNVVAGWAGVSETHRAWRWTPDSGMVDIGSLAPGRAAEAWGLSADGRTVVGYAFINNTSYRGFYWREGNMYQLGTFGGDNSWAYGASFDGSIIVGSGETITGFNRAFRWQADSGMRSLGTLQGAIRSVARAVSFDGRVVVGWSGFANQIHHAFRWENGQMVDIHNPAFGQSEAIGISGNGEVVVGAWGPPDFVPARAFRWTRNTGMYDLGTLGGEWSEAWGADFYGRKIVGWAESSQGNWRAFLWTVENGMQNLNALYGYLLRPGSILKAAYAISADGRYLVGVGYNSETGRDEAFWLDTECSEIEEQTNSFPNNNFDIFLKSFGLNTKIIYQIPFKTKVEINLYDFFGRKVASLINKILEPGEYETKLNINNLPAGIYFCELKIGYKAKMKKFPLLK</sequence>
<reference evidence="2" key="1">
    <citation type="journal article" date="2020" name="mSystems">
        <title>Genome- and Community-Level Interaction Insights into Carbon Utilization and Element Cycling Functions of Hydrothermarchaeota in Hydrothermal Sediment.</title>
        <authorList>
            <person name="Zhou Z."/>
            <person name="Liu Y."/>
            <person name="Xu W."/>
            <person name="Pan J."/>
            <person name="Luo Z.H."/>
            <person name="Li M."/>
        </authorList>
    </citation>
    <scope>NUCLEOTIDE SEQUENCE [LARGE SCALE GENOMIC DNA]</scope>
    <source>
        <strain evidence="2">SpSt-791</strain>
    </source>
</reference>
<dbReference type="NCBIfam" id="TIGR02913">
    <property type="entry name" value="HAF_rpt"/>
    <property type="match status" value="5"/>
</dbReference>
<proteinExistence type="predicted"/>
<dbReference type="EMBL" id="DTHS01000024">
    <property type="protein sequence ID" value="HHR48788.1"/>
    <property type="molecule type" value="Genomic_DNA"/>
</dbReference>
<organism evidence="2">
    <name type="scientific">candidate division WOR-3 bacterium</name>
    <dbReference type="NCBI Taxonomy" id="2052148"/>
    <lineage>
        <taxon>Bacteria</taxon>
        <taxon>Bacteria division WOR-3</taxon>
    </lineage>
</organism>
<name>A0A7V6CN30_UNCW3</name>
<evidence type="ECO:0000313" key="2">
    <source>
        <dbReference type="EMBL" id="HHR48788.1"/>
    </source>
</evidence>
<accession>A0A7V6CN30</accession>
<comment type="caution">
    <text evidence="2">The sequence shown here is derived from an EMBL/GenBank/DDBJ whole genome shotgun (WGS) entry which is preliminary data.</text>
</comment>
<evidence type="ECO:0000259" key="1">
    <source>
        <dbReference type="Pfam" id="PF18962"/>
    </source>
</evidence>
<gene>
    <name evidence="2" type="ORF">ENV79_03995</name>
</gene>